<gene>
    <name evidence="11" type="ORF">I314_04693</name>
</gene>
<dbReference type="SUPFAM" id="SSF57850">
    <property type="entry name" value="RING/U-box"/>
    <property type="match status" value="1"/>
</dbReference>
<comment type="subcellular location">
    <subcellularLocation>
        <location evidence="2">Cytoplasm</location>
    </subcellularLocation>
    <subcellularLocation>
        <location evidence="1">Nucleus</location>
    </subcellularLocation>
</comment>
<evidence type="ECO:0000256" key="8">
    <source>
        <dbReference type="ARBA" id="ARBA00023242"/>
    </source>
</evidence>
<reference evidence="11 12" key="1">
    <citation type="submission" date="2015-01" db="EMBL/GenBank/DDBJ databases">
        <title>The Genome Sequence of Cryptococcus gattii CA1873.</title>
        <authorList>
            <consortium name="The Broad Institute Genomics Platform"/>
            <person name="Cuomo C."/>
            <person name="Litvintseva A."/>
            <person name="Chen Y."/>
            <person name="Heitman J."/>
            <person name="Sun S."/>
            <person name="Springer D."/>
            <person name="Dromer F."/>
            <person name="Young S."/>
            <person name="Zeng Q."/>
            <person name="Gargeya S."/>
            <person name="Abouelleil A."/>
            <person name="Alvarado L."/>
            <person name="Chapman S.B."/>
            <person name="Gainer-Dewar J."/>
            <person name="Goldberg J."/>
            <person name="Griggs A."/>
            <person name="Gujja S."/>
            <person name="Hansen M."/>
            <person name="Howarth C."/>
            <person name="Imamovic A."/>
            <person name="Larimer J."/>
            <person name="Murphy C."/>
            <person name="Naylor J."/>
            <person name="Pearson M."/>
            <person name="Priest M."/>
            <person name="Roberts A."/>
            <person name="Saif S."/>
            <person name="Shea T."/>
            <person name="Sykes S."/>
            <person name="Wortman J."/>
            <person name="Nusbaum C."/>
            <person name="Birren B."/>
        </authorList>
    </citation>
    <scope>NUCLEOTIDE SEQUENCE [LARGE SCALE GENOMIC DNA]</scope>
    <source>
        <strain evidence="11 12">CA1873</strain>
    </source>
</reference>
<evidence type="ECO:0000256" key="7">
    <source>
        <dbReference type="ARBA" id="ARBA00022786"/>
    </source>
</evidence>
<comment type="similarity">
    <text evidence="4">Belongs to the ubiquitin conjugation factor E4 family.</text>
</comment>
<keyword evidence="8" id="KW-0539">Nucleus</keyword>
<feature type="compositionally biased region" description="Low complexity" evidence="9">
    <location>
        <begin position="58"/>
        <end position="74"/>
    </location>
</feature>
<keyword evidence="6" id="KW-0808">Transferase</keyword>
<feature type="compositionally biased region" description="Low complexity" evidence="9">
    <location>
        <begin position="84"/>
        <end position="106"/>
    </location>
</feature>
<keyword evidence="7" id="KW-0833">Ubl conjugation pathway</keyword>
<dbReference type="InterPro" id="IPR045132">
    <property type="entry name" value="UBE4"/>
</dbReference>
<name>A0ABR5B7Y1_CRYGA</name>
<protein>
    <submittedName>
        <fullName evidence="11">Ubiquitin-conjugation factor E4 B</fullName>
    </submittedName>
</protein>
<evidence type="ECO:0000256" key="3">
    <source>
        <dbReference type="ARBA" id="ARBA00004906"/>
    </source>
</evidence>
<evidence type="ECO:0000256" key="5">
    <source>
        <dbReference type="ARBA" id="ARBA00022490"/>
    </source>
</evidence>
<dbReference type="PANTHER" id="PTHR13931:SF2">
    <property type="entry name" value="UBIQUITIN CONJUGATION FACTOR E4 B"/>
    <property type="match status" value="1"/>
</dbReference>
<feature type="region of interest" description="Disordered" evidence="9">
    <location>
        <begin position="58"/>
        <end position="154"/>
    </location>
</feature>
<dbReference type="InterPro" id="IPR019474">
    <property type="entry name" value="Ub_conjug_fac_E4_core"/>
</dbReference>
<sequence length="1178" mass="132811">TSRCGRRLSCYEASLIKCSNCLLYYFSPCLPLHPTMADNPNLSDADKIRLKRLARLGTSTPVPSQTHSQQQPSPSSTPEPHNPPSASSRLLSNLPPAASSGPSSPATVFQKPPSASIKPDPQAVQPKPSVAPSLSLKRPSSASTPRDEPVGPRIVHTKPIQPLVKAEYKAWETEKVGQIFAVTLNKQKAQETDWSLCWLKDLEQELNEENYPSPLKTDIELADRLLIARLSMDPTLMAQSDDPDVLTILAGLPQNETVFEYLAGCWKRLYQASRDANRYAFSEDEKSQWGKSVDKIKGLVVSYCGMTIEDPTMFPQPAEKPLGPAEFLPLLLSVYQPSSGDLLMSTPSAPAPLPGPLQPNDLLPFLQDLAAGFDNDTLKDVITPTLSLFFQEWFKITPTPDIMGAEWRRYLGAMNLLVQVKPIAALLPTLPIWVAPNVTAPKLEWQSLLGPLTRLNVFPREFPEIWKTYFSNPTERKKEDIDANKSNLRFTLGSLHSSLFNVYNAIVRASPDAREGVLDFFTLALRLNEKRAGMRVDPRTVSSDGYMINLQAVLLKLFEPVMDARFSKIEKVDPEYYKSSKRIDISEETKIRGAKEEADAYFGSAMDVDTKPNFISDLFFLLNSYLHLGVVKTISTRIRAEKNLSEMEKELKRIEASTGDWANNPVLQAQGEATIKKLKSDMSVLHASIHAYDTQLLDRDMIRMVVSFLSFVMTWLIRLVDPNHQYPSSPLTLPLPKEAPMAFRMLPEFFIENIAEYFEFLAKYDPDALDDVDKDIFITFAITFLSPNYVNNPFLKAKLVTIISYGLYPMGYWRHGPLFDRLSILSIATVHLMPTLIRFFIDVEITGGHTQFWDKFNFRRDIGHIFKAMWTNPLHREAFVKSRHDDFDQFIRFVNMLMSDTTFHLEESLTGLAKIGQIESQKANTASWDALPQSEREDLDGQLRQAEGSVPWHTQMGLSNVKLIRDFTATTREPFVAPEIVDRLAASLDENLTALVGPKMSDLKVSNPDKYYFKPKDLLAAIAQIYLNLSVESEFIRAVANDGRSYSKDLFMKFARTLKHRAIMTEGEVAEVVSFTQKIEDMKATISMEDEREIPDEFLDPLLSTLMKDPVILPVSRVTIDRGTIRTVLLSKEVDPFNNVPLKYEDCIPDTELKAKIDAWLAEGNTKQADSVMNVDQL</sequence>
<evidence type="ECO:0000256" key="9">
    <source>
        <dbReference type="SAM" id="MobiDB-lite"/>
    </source>
</evidence>
<evidence type="ECO:0000256" key="1">
    <source>
        <dbReference type="ARBA" id="ARBA00004123"/>
    </source>
</evidence>
<dbReference type="Proteomes" id="UP000053800">
    <property type="component" value="Unassembled WGS sequence"/>
</dbReference>
<dbReference type="EMBL" id="KN848900">
    <property type="protein sequence ID" value="KIR59697.1"/>
    <property type="molecule type" value="Genomic_DNA"/>
</dbReference>
<dbReference type="InterPro" id="IPR003613">
    <property type="entry name" value="Ubox_domain"/>
</dbReference>
<keyword evidence="12" id="KW-1185">Reference proteome</keyword>
<evidence type="ECO:0000313" key="12">
    <source>
        <dbReference type="Proteomes" id="UP000053800"/>
    </source>
</evidence>
<dbReference type="Pfam" id="PF10408">
    <property type="entry name" value="Ufd2P_core"/>
    <property type="match status" value="1"/>
</dbReference>
<evidence type="ECO:0000259" key="10">
    <source>
        <dbReference type="PROSITE" id="PS51698"/>
    </source>
</evidence>
<evidence type="ECO:0000256" key="2">
    <source>
        <dbReference type="ARBA" id="ARBA00004496"/>
    </source>
</evidence>
<comment type="pathway">
    <text evidence="3">Protein modification; protein ubiquitination.</text>
</comment>
<keyword evidence="5" id="KW-0963">Cytoplasm</keyword>
<dbReference type="PROSITE" id="PS51698">
    <property type="entry name" value="U_BOX"/>
    <property type="match status" value="1"/>
</dbReference>
<evidence type="ECO:0000256" key="4">
    <source>
        <dbReference type="ARBA" id="ARBA00007434"/>
    </source>
</evidence>
<organism evidence="11 12">
    <name type="scientific">Cryptococcus bacillisporus CA1873</name>
    <dbReference type="NCBI Taxonomy" id="1296111"/>
    <lineage>
        <taxon>Eukaryota</taxon>
        <taxon>Fungi</taxon>
        <taxon>Dikarya</taxon>
        <taxon>Basidiomycota</taxon>
        <taxon>Agaricomycotina</taxon>
        <taxon>Tremellomycetes</taxon>
        <taxon>Tremellales</taxon>
        <taxon>Cryptococcaceae</taxon>
        <taxon>Cryptococcus</taxon>
        <taxon>Cryptococcus gattii species complex</taxon>
    </lineage>
</organism>
<dbReference type="Pfam" id="PF04564">
    <property type="entry name" value="U-box"/>
    <property type="match status" value="1"/>
</dbReference>
<proteinExistence type="inferred from homology"/>
<feature type="domain" description="U-box" evidence="10">
    <location>
        <begin position="1093"/>
        <end position="1167"/>
    </location>
</feature>
<dbReference type="SMART" id="SM00504">
    <property type="entry name" value="Ubox"/>
    <property type="match status" value="1"/>
</dbReference>
<accession>A0ABR5B7Y1</accession>
<evidence type="ECO:0000313" key="11">
    <source>
        <dbReference type="EMBL" id="KIR59697.1"/>
    </source>
</evidence>
<dbReference type="InterPro" id="IPR013083">
    <property type="entry name" value="Znf_RING/FYVE/PHD"/>
</dbReference>
<dbReference type="Gene3D" id="3.30.40.10">
    <property type="entry name" value="Zinc/RING finger domain, C3HC4 (zinc finger)"/>
    <property type="match status" value="1"/>
</dbReference>
<dbReference type="PANTHER" id="PTHR13931">
    <property type="entry name" value="UBIQUITINATION FACTOR E4"/>
    <property type="match status" value="1"/>
</dbReference>
<evidence type="ECO:0000256" key="6">
    <source>
        <dbReference type="ARBA" id="ARBA00022679"/>
    </source>
</evidence>
<feature type="non-terminal residue" evidence="11">
    <location>
        <position position="1178"/>
    </location>
</feature>